<keyword evidence="6" id="KW-0726">Sexual differentiation</keyword>
<name>A0A6P7TYV7_9MOLL</name>
<evidence type="ECO:0000313" key="15">
    <source>
        <dbReference type="Proteomes" id="UP000515154"/>
    </source>
</evidence>
<dbReference type="FunFam" id="1.10.30.10:FF:000002">
    <property type="entry name" value="transcription factor Sox-2"/>
    <property type="match status" value="1"/>
</dbReference>
<reference evidence="16" key="1">
    <citation type="submission" date="2025-08" db="UniProtKB">
        <authorList>
            <consortium name="RefSeq"/>
        </authorList>
    </citation>
    <scope>IDENTIFICATION</scope>
</reference>
<dbReference type="PROSITE" id="PS50118">
    <property type="entry name" value="HMG_BOX_2"/>
    <property type="match status" value="1"/>
</dbReference>
<comment type="similarity">
    <text evidence="2">Belongs to the SRY family.</text>
</comment>
<keyword evidence="10 13" id="KW-0539">Nucleus</keyword>
<evidence type="ECO:0000256" key="5">
    <source>
        <dbReference type="ARBA" id="ARBA00022860"/>
    </source>
</evidence>
<evidence type="ECO:0000256" key="7">
    <source>
        <dbReference type="ARBA" id="ARBA00023125"/>
    </source>
</evidence>
<dbReference type="GO" id="GO:0030154">
    <property type="term" value="P:cell differentiation"/>
    <property type="evidence" value="ECO:0007669"/>
    <property type="project" value="UniProtKB-KW"/>
</dbReference>
<dbReference type="GO" id="GO:0000978">
    <property type="term" value="F:RNA polymerase II cis-regulatory region sequence-specific DNA binding"/>
    <property type="evidence" value="ECO:0007669"/>
    <property type="project" value="TreeGrafter"/>
</dbReference>
<keyword evidence="8" id="KW-0010">Activator</keyword>
<proteinExistence type="inferred from homology"/>
<evidence type="ECO:0000256" key="10">
    <source>
        <dbReference type="ARBA" id="ARBA00023242"/>
    </source>
</evidence>
<evidence type="ECO:0000256" key="13">
    <source>
        <dbReference type="PROSITE-ProRule" id="PRU00267"/>
    </source>
</evidence>
<evidence type="ECO:0000256" key="11">
    <source>
        <dbReference type="ARBA" id="ARBA00032498"/>
    </source>
</evidence>
<keyword evidence="7 13" id="KW-0238">DNA-binding</keyword>
<dbReference type="SMART" id="SM00398">
    <property type="entry name" value="HMG"/>
    <property type="match status" value="1"/>
</dbReference>
<dbReference type="AlphaFoldDB" id="A0A6P7TYV7"/>
<evidence type="ECO:0000256" key="1">
    <source>
        <dbReference type="ARBA" id="ARBA00004324"/>
    </source>
</evidence>
<dbReference type="PANTHER" id="PTHR10270">
    <property type="entry name" value="SOX TRANSCRIPTION FACTOR"/>
    <property type="match status" value="1"/>
</dbReference>
<dbReference type="SUPFAM" id="SSF47095">
    <property type="entry name" value="HMG-box"/>
    <property type="match status" value="1"/>
</dbReference>
<evidence type="ECO:0000256" key="4">
    <source>
        <dbReference type="ARBA" id="ARBA00022782"/>
    </source>
</evidence>
<keyword evidence="4" id="KW-0221">Differentiation</keyword>
<dbReference type="RefSeq" id="XP_029657644.1">
    <property type="nucleotide sequence ID" value="XM_029801784.1"/>
</dbReference>
<dbReference type="InterPro" id="IPR036910">
    <property type="entry name" value="HMG_box_dom_sf"/>
</dbReference>
<dbReference type="Gene3D" id="1.10.30.10">
    <property type="entry name" value="High mobility group box domain"/>
    <property type="match status" value="1"/>
</dbReference>
<dbReference type="Pfam" id="PF00505">
    <property type="entry name" value="HMG_box"/>
    <property type="match status" value="1"/>
</dbReference>
<comment type="function">
    <text evidence="12">Transcriptional regulator that controls a genetic switch in male development. It is necessary and sufficient for initiating male sex determination by directing the development of supporting cell precursors (pre-Sertoli cells) as Sertoli rather than granulosa cells. Involved in different aspects of gene regulation including promoter activation or repression. Binds to the DNA consensus sequence 5'-[AT]AACAA[AT]-3'. SRY HMG box recognizes DNA by partial intercalation in the minor groove and promotes DNA bending. Also involved in pre-mRNA splicing. In male adult brain involved in the maintenance of motor functions of dopaminergic neurons.</text>
</comment>
<sequence>MEQHKLMSIQQLEYNQNDSTGNLLSKKYHENYNSHYKFNVSNNLEKVYSAPQMEYNSISDKFENNPQSTSIVNYQQDQNVESAPISNGKNRIKRPMNSFMVWSRVQRKKMSSENPKMHNSEISKRLGNNWKMLSEEDKKPFVEESRRLRTIHMRDYPDYKYRPRRKNKNLAKKDHHFIPMDMTHQVVSHPISSHSMNISENYFPENGNFTRPPLTDLYSQQNPFNYQAYSNFGTSFQNGQFPHNPNAFVQYQQMSNFIPQINPENGIQLASSFDYYRNSLQNNQETTDYSIYQSRYDPQRRHNSGKVFFNNISVVSNGSHSPLMCYAILGLAKLFYFIRFY</sequence>
<accession>A0A6P7TYV7</accession>
<dbReference type="Proteomes" id="UP000515154">
    <property type="component" value="Unplaced"/>
</dbReference>
<dbReference type="InterPro" id="IPR050140">
    <property type="entry name" value="SRY-related_HMG-box_TF-like"/>
</dbReference>
<protein>
    <recommendedName>
        <fullName evidence="3">Sex-determining region Y protein</fullName>
    </recommendedName>
    <alternativeName>
        <fullName evidence="11">Testis-determining factor</fullName>
    </alternativeName>
</protein>
<evidence type="ECO:0000259" key="14">
    <source>
        <dbReference type="PROSITE" id="PS50118"/>
    </source>
</evidence>
<evidence type="ECO:0000256" key="6">
    <source>
        <dbReference type="ARBA" id="ARBA00022928"/>
    </source>
</evidence>
<evidence type="ECO:0000256" key="2">
    <source>
        <dbReference type="ARBA" id="ARBA00005998"/>
    </source>
</evidence>
<evidence type="ECO:0000256" key="3">
    <source>
        <dbReference type="ARBA" id="ARBA00019052"/>
    </source>
</evidence>
<keyword evidence="15" id="KW-1185">Reference proteome</keyword>
<dbReference type="GO" id="GO:0001228">
    <property type="term" value="F:DNA-binding transcription activator activity, RNA polymerase II-specific"/>
    <property type="evidence" value="ECO:0007669"/>
    <property type="project" value="TreeGrafter"/>
</dbReference>
<gene>
    <name evidence="16" type="primary">LOC115231871</name>
</gene>
<comment type="subcellular location">
    <subcellularLocation>
        <location evidence="1">Nucleus speckle</location>
    </subcellularLocation>
</comment>
<evidence type="ECO:0000256" key="12">
    <source>
        <dbReference type="ARBA" id="ARBA00045821"/>
    </source>
</evidence>
<keyword evidence="5" id="KW-0112">Calmodulin-binding</keyword>
<organism evidence="15 16">
    <name type="scientific">Octopus sinensis</name>
    <name type="common">East Asian common octopus</name>
    <dbReference type="NCBI Taxonomy" id="2607531"/>
    <lineage>
        <taxon>Eukaryota</taxon>
        <taxon>Metazoa</taxon>
        <taxon>Spiralia</taxon>
        <taxon>Lophotrochozoa</taxon>
        <taxon>Mollusca</taxon>
        <taxon>Cephalopoda</taxon>
        <taxon>Coleoidea</taxon>
        <taxon>Octopodiformes</taxon>
        <taxon>Octopoda</taxon>
        <taxon>Incirrata</taxon>
        <taxon>Octopodidae</taxon>
        <taxon>Octopus</taxon>
    </lineage>
</organism>
<dbReference type="PANTHER" id="PTHR10270:SF161">
    <property type="entry name" value="SEX-DETERMINING REGION Y PROTEIN"/>
    <property type="match status" value="1"/>
</dbReference>
<feature type="domain" description="HMG box" evidence="14">
    <location>
        <begin position="92"/>
        <end position="160"/>
    </location>
</feature>
<dbReference type="InterPro" id="IPR009071">
    <property type="entry name" value="HMG_box_dom"/>
</dbReference>
<dbReference type="KEGG" id="osn:115231871"/>
<keyword evidence="9" id="KW-0804">Transcription</keyword>
<dbReference type="CDD" id="cd22028">
    <property type="entry name" value="HMG-box_SoxA_SoxB_SoxG"/>
    <property type="match status" value="1"/>
</dbReference>
<evidence type="ECO:0000256" key="9">
    <source>
        <dbReference type="ARBA" id="ARBA00023163"/>
    </source>
</evidence>
<dbReference type="GO" id="GO:0007548">
    <property type="term" value="P:sex differentiation"/>
    <property type="evidence" value="ECO:0007669"/>
    <property type="project" value="UniProtKB-KW"/>
</dbReference>
<evidence type="ECO:0000313" key="16">
    <source>
        <dbReference type="RefSeq" id="XP_029657644.1"/>
    </source>
</evidence>
<dbReference type="GO" id="GO:0016607">
    <property type="term" value="C:nuclear speck"/>
    <property type="evidence" value="ECO:0007669"/>
    <property type="project" value="UniProtKB-SubCell"/>
</dbReference>
<dbReference type="GO" id="GO:0005516">
    <property type="term" value="F:calmodulin binding"/>
    <property type="evidence" value="ECO:0007669"/>
    <property type="project" value="UniProtKB-KW"/>
</dbReference>
<feature type="DNA-binding region" description="HMG box" evidence="13">
    <location>
        <begin position="92"/>
        <end position="160"/>
    </location>
</feature>
<evidence type="ECO:0000256" key="8">
    <source>
        <dbReference type="ARBA" id="ARBA00023159"/>
    </source>
</evidence>